<sequence>MKGLVLEIYQQFSFIYHLFVYSIAFAYNCVILDMYSKKVKEFNHLYEY</sequence>
<evidence type="ECO:0000313" key="3">
    <source>
        <dbReference type="Proteomes" id="UP000031950"/>
    </source>
</evidence>
<keyword evidence="1" id="KW-0472">Membrane</keyword>
<keyword evidence="1" id="KW-0812">Transmembrane</keyword>
<evidence type="ECO:0000256" key="1">
    <source>
        <dbReference type="SAM" id="Phobius"/>
    </source>
</evidence>
<comment type="caution">
    <text evidence="2">The sequence shown here is derived from an EMBL/GenBank/DDBJ whole genome shotgun (WGS) entry which is preliminary data.</text>
</comment>
<protein>
    <submittedName>
        <fullName evidence="2">Uncharacterized protein</fullName>
    </submittedName>
</protein>
<proteinExistence type="predicted"/>
<dbReference type="PATRIC" id="fig|135826.4.peg.671"/>
<dbReference type="EMBL" id="JXRQ01000012">
    <property type="protein sequence ID" value="KIL52415.1"/>
    <property type="molecule type" value="Genomic_DNA"/>
</dbReference>
<accession>A0A0C2RQ73</accession>
<name>A0A0C2RQ73_9BACL</name>
<dbReference type="AlphaFoldDB" id="A0A0C2RQ73"/>
<dbReference type="Proteomes" id="UP000031950">
    <property type="component" value="Unassembled WGS sequence"/>
</dbReference>
<gene>
    <name evidence="2" type="ORF">KP77_06750</name>
</gene>
<keyword evidence="3" id="KW-1185">Reference proteome</keyword>
<feature type="transmembrane region" description="Helical" evidence="1">
    <location>
        <begin position="14"/>
        <end position="35"/>
    </location>
</feature>
<dbReference type="STRING" id="135826.KP77_06750"/>
<evidence type="ECO:0000313" key="2">
    <source>
        <dbReference type="EMBL" id="KIL52415.1"/>
    </source>
</evidence>
<keyword evidence="1" id="KW-1133">Transmembrane helix</keyword>
<reference evidence="2 3" key="1">
    <citation type="submission" date="2015-01" db="EMBL/GenBank/DDBJ databases">
        <title>Genome sequence of Jeotgalibacillus alimentarius.</title>
        <authorList>
            <person name="Goh K.M."/>
            <person name="Chan K.-G."/>
            <person name="Yaakop A.S."/>
            <person name="Ee R."/>
            <person name="Gan H.M."/>
            <person name="Chan C.S."/>
        </authorList>
    </citation>
    <scope>NUCLEOTIDE SEQUENCE [LARGE SCALE GENOMIC DNA]</scope>
    <source>
        <strain evidence="2 3">YKJ-13</strain>
    </source>
</reference>
<organism evidence="2 3">
    <name type="scientific">Jeotgalibacillus alimentarius</name>
    <dbReference type="NCBI Taxonomy" id="135826"/>
    <lineage>
        <taxon>Bacteria</taxon>
        <taxon>Bacillati</taxon>
        <taxon>Bacillota</taxon>
        <taxon>Bacilli</taxon>
        <taxon>Bacillales</taxon>
        <taxon>Caryophanaceae</taxon>
        <taxon>Jeotgalibacillus</taxon>
    </lineage>
</organism>